<dbReference type="GO" id="GO:0031177">
    <property type="term" value="F:phosphopantetheine binding"/>
    <property type="evidence" value="ECO:0007669"/>
    <property type="project" value="TreeGrafter"/>
</dbReference>
<evidence type="ECO:0000256" key="2">
    <source>
        <dbReference type="ARBA" id="ARBA00022450"/>
    </source>
</evidence>
<dbReference type="PROSITE" id="PS00455">
    <property type="entry name" value="AMP_BINDING"/>
    <property type="match status" value="1"/>
</dbReference>
<keyword evidence="3" id="KW-0597">Phosphoprotein</keyword>
<dbReference type="InterPro" id="IPR010071">
    <property type="entry name" value="AA_adenyl_dom"/>
</dbReference>
<dbReference type="CDD" id="cd19531">
    <property type="entry name" value="LCL_NRPS-like"/>
    <property type="match status" value="1"/>
</dbReference>
<proteinExistence type="predicted"/>
<dbReference type="Gene3D" id="3.40.50.1820">
    <property type="entry name" value="alpha/beta hydrolase"/>
    <property type="match status" value="1"/>
</dbReference>
<dbReference type="EMBL" id="CP025085">
    <property type="protein sequence ID" value="AUH00504.1"/>
    <property type="molecule type" value="Genomic_DNA"/>
</dbReference>
<keyword evidence="2" id="KW-0596">Phosphopantetheine</keyword>
<dbReference type="SUPFAM" id="SSF53474">
    <property type="entry name" value="alpha/beta-Hydrolases"/>
    <property type="match status" value="1"/>
</dbReference>
<dbReference type="Gene3D" id="3.30.559.10">
    <property type="entry name" value="Chloramphenicol acetyltransferase-like domain"/>
    <property type="match status" value="1"/>
</dbReference>
<dbReference type="FunFam" id="3.40.50.12780:FF:000012">
    <property type="entry name" value="Non-ribosomal peptide synthetase"/>
    <property type="match status" value="1"/>
</dbReference>
<dbReference type="GO" id="GO:0043041">
    <property type="term" value="P:amino acid activation for nonribosomal peptide biosynthetic process"/>
    <property type="evidence" value="ECO:0007669"/>
    <property type="project" value="TreeGrafter"/>
</dbReference>
<dbReference type="STRING" id="104623.Ser39006_03028"/>
<dbReference type="KEGG" id="sera:Ser39006_012200"/>
<dbReference type="Pfam" id="PF00501">
    <property type="entry name" value="AMP-binding"/>
    <property type="match status" value="1"/>
</dbReference>
<evidence type="ECO:0000313" key="8">
    <source>
        <dbReference type="Proteomes" id="UP000233778"/>
    </source>
</evidence>
<dbReference type="SUPFAM" id="SSF52777">
    <property type="entry name" value="CoA-dependent acyltransferases"/>
    <property type="match status" value="2"/>
</dbReference>
<dbReference type="Pfam" id="PF00668">
    <property type="entry name" value="Condensation"/>
    <property type="match status" value="1"/>
</dbReference>
<evidence type="ECO:0000259" key="4">
    <source>
        <dbReference type="PROSITE" id="PS50075"/>
    </source>
</evidence>
<dbReference type="InterPro" id="IPR001031">
    <property type="entry name" value="Thioesterase"/>
</dbReference>
<dbReference type="OrthoDB" id="9757559at2"/>
<organism evidence="6 7">
    <name type="scientific">Serratia sp. (strain ATCC 39006)</name>
    <name type="common">Prodigiosinella confusarubida</name>
    <dbReference type="NCBI Taxonomy" id="104623"/>
    <lineage>
        <taxon>Bacteria</taxon>
        <taxon>Pseudomonadati</taxon>
        <taxon>Pseudomonadota</taxon>
        <taxon>Gammaproteobacteria</taxon>
        <taxon>Enterobacterales</taxon>
        <taxon>Pectobacteriaceae</taxon>
        <taxon>Prodigiosinella</taxon>
    </lineage>
</organism>
<dbReference type="InterPro" id="IPR023213">
    <property type="entry name" value="CAT-like_dom_sf"/>
</dbReference>
<dbReference type="PANTHER" id="PTHR45527:SF1">
    <property type="entry name" value="FATTY ACID SYNTHASE"/>
    <property type="match status" value="1"/>
</dbReference>
<dbReference type="NCBIfam" id="TIGR01733">
    <property type="entry name" value="AA-adenyl-dom"/>
    <property type="match status" value="1"/>
</dbReference>
<dbReference type="Pfam" id="PF00975">
    <property type="entry name" value="Thioesterase"/>
    <property type="match status" value="1"/>
</dbReference>
<dbReference type="Proteomes" id="UP000017700">
    <property type="component" value="Chromosome"/>
</dbReference>
<dbReference type="SUPFAM" id="SSF47336">
    <property type="entry name" value="ACP-like"/>
    <property type="match status" value="1"/>
</dbReference>
<accession>A0A2I5TJS6</accession>
<sequence>MMDIMEILRFCNTHRIRISVENDRLKLKSTEKITDERFIASIKEQKSALIAMLSAHNGSSDDMPVPVMDDDPSSLSYTQQRLFLLHKMDPQSGAYNMPNQIDVKGEWDRQIFEGAIRALVERHEVLRTTFQAENEQIQAHVHHDRYPVIDYQDLSDYSGNALDEQVKLRARAEALCAFDLQRDIPFRIALLQLVPGHAILLFTLPHIVSDGWSMGVLVRDFCRLYRRLASGEAQPLAPLRHQYADYTRWQKAYFSSDDMRRSMNYWSSKLEDLPLCHSLPVIFGGRERKVSLGEKLTLRLEPLLRDSIETFCQHHNVTLFIFLQTVFALLVSRYGNDRDVVVGFPISGRDDDRFFDNIGCFVNTLLVRTRINPDDAFLTLLEHNKLNIIEAYEHQRVPFDMLVDRLNPLRSYQCNPLFQILFTLQNNEEAAAVLPGVELTRLENQTALLKLDLEVSVTETERGIQIDWLYNPSLFERYIMEGMLDSYQALIRGVLAAPDSGVEVISLLSSQATADMLRIGRTGPTGPVDVCFHQLFEAQCQRSPNAIAAVFGHRRISYRHLNASANHLAYQLQQQHNITSDTVVGLYCQRSADMLICLLAILKAGAAYLPLDPGYPEQRIAYMLSHSGAELVLTTPQLAVCLPTGPENEVLILEESLLVAESEVDHYPNLASCSPDRLAYIIYTSGSTGTPKGVMIEHRSVVNFLQSMKQSPGFSYQDRLLAVTPISFDISVLELFLPLSCGGQVVICPEQDSRNAEILSEMLLKHQITVMQATPATWKLLQQSSRWREHRHLKVLIGGEAISRELAAALCENMGSFWNMYGPTETTVWSTTGQIDTDSNDITIGQPITNTILYILNEHQQLSPAGVVGELYIGGDGLSRGYYKRPDLTDERFTTDPFAPGEGGRIYRTGDVAKWNAQGQITVLGRSDSQVKIRGYRVELGEIESALLLHEWVSDTAVRLSIHHDGMLVACVVLVPALRQRADLTNEMLIGSLRESISQRLPDYMVPHQYLFIDALPLTPNGKVDRKALPDITQVMVSNTHYVAGRNRREKQLCEIWKNILDIEQVGIHDNFFSLGGNSLTMFRLFNKMKNSGFTFTLEDLFRYQSISELEIYAHPVLDVHTIDIPESSVVVRLNHSSSPRKVFCIHPEGGIATSYSALAGQLADYAQFYGLQAPTIFGDFGPGTIDNLASYYVDVMLRQQPTGRYRILGWSLGGSIAWQMAVQLCGRGYQVDYLGVFDSELPVMAPVDKRENLAWEALIKDFSADGLSLDSALLASLTPANRKVYLLEQIVASKIRPEGITDEMTRRYLDYLIDVKHSKYGTRLTAANIDIDYYAIENSIYHAQGQYRGWDDVSLGTVTLLPAKGSHLTMLQSPFVEALSNTLRTRLGEQTGE</sequence>
<reference evidence="6 7" key="1">
    <citation type="journal article" date="2013" name="Genome Announc.">
        <title>Draft genome sequence of Serratia sp. strain ATCC 39006, a model bacterium for analysis of the biosynthesis and regulation of prodigiosin, a carbapenem, and gas vesicles.</title>
        <authorList>
            <person name="Fineran P.C."/>
            <person name="Iglesias Cans M.C."/>
            <person name="Ramsay J.P."/>
            <person name="Wilf N.M."/>
            <person name="Cossyleon D."/>
            <person name="McNeil M.B."/>
            <person name="Williamson N.R."/>
            <person name="Monson R.E."/>
            <person name="Becher S.A."/>
            <person name="Stanton J.A."/>
            <person name="Brugger K."/>
            <person name="Brown S.D."/>
            <person name="Salmond G.P."/>
        </authorList>
    </citation>
    <scope>NUCLEOTIDE SEQUENCE [LARGE SCALE GENOMIC DNA]</scope>
    <source>
        <strain evidence="6">ATCC 39006</strain>
        <strain evidence="7">ATCC 39006 / SC 11482</strain>
    </source>
</reference>
<dbReference type="Gene3D" id="3.40.50.980">
    <property type="match status" value="2"/>
</dbReference>
<dbReference type="InterPro" id="IPR000873">
    <property type="entry name" value="AMP-dep_synth/lig_dom"/>
</dbReference>
<dbReference type="Proteomes" id="UP000233778">
    <property type="component" value="Chromosome"/>
</dbReference>
<dbReference type="Gene3D" id="1.10.1200.10">
    <property type="entry name" value="ACP-like"/>
    <property type="match status" value="1"/>
</dbReference>
<feature type="domain" description="Carrier" evidence="4">
    <location>
        <begin position="1044"/>
        <end position="1118"/>
    </location>
</feature>
<evidence type="ECO:0000313" key="7">
    <source>
        <dbReference type="Proteomes" id="UP000017700"/>
    </source>
</evidence>
<comment type="cofactor">
    <cofactor evidence="1">
        <name>pantetheine 4'-phosphate</name>
        <dbReference type="ChEBI" id="CHEBI:47942"/>
    </cofactor>
</comment>
<dbReference type="PANTHER" id="PTHR45527">
    <property type="entry name" value="NONRIBOSOMAL PEPTIDE SYNTHETASE"/>
    <property type="match status" value="1"/>
</dbReference>
<dbReference type="Pfam" id="PF13193">
    <property type="entry name" value="AMP-binding_C"/>
    <property type="match status" value="1"/>
</dbReference>
<dbReference type="GO" id="GO:0005737">
    <property type="term" value="C:cytoplasm"/>
    <property type="evidence" value="ECO:0007669"/>
    <property type="project" value="TreeGrafter"/>
</dbReference>
<dbReference type="SUPFAM" id="SSF56801">
    <property type="entry name" value="Acetyl-CoA synthetase-like"/>
    <property type="match status" value="1"/>
</dbReference>
<dbReference type="InterPro" id="IPR045851">
    <property type="entry name" value="AMP-bd_C_sf"/>
</dbReference>
<evidence type="ECO:0000256" key="3">
    <source>
        <dbReference type="ARBA" id="ARBA00022553"/>
    </source>
</evidence>
<dbReference type="KEGG" id="serq:CWC46_12195"/>
<dbReference type="InterPro" id="IPR020845">
    <property type="entry name" value="AMP-binding_CS"/>
</dbReference>
<dbReference type="InterPro" id="IPR001242">
    <property type="entry name" value="Condensation_dom"/>
</dbReference>
<dbReference type="GO" id="GO:0044550">
    <property type="term" value="P:secondary metabolite biosynthetic process"/>
    <property type="evidence" value="ECO:0007669"/>
    <property type="project" value="TreeGrafter"/>
</dbReference>
<evidence type="ECO:0000313" key="5">
    <source>
        <dbReference type="EMBL" id="AUH00504.1"/>
    </source>
</evidence>
<evidence type="ECO:0000313" key="6">
    <source>
        <dbReference type="EMBL" id="AUH04824.1"/>
    </source>
</evidence>
<gene>
    <name evidence="5" type="ORF">CWC46_12195</name>
    <name evidence="6" type="ORF">Ser39006_012200</name>
</gene>
<dbReference type="InterPro" id="IPR029058">
    <property type="entry name" value="AB_hydrolase_fold"/>
</dbReference>
<dbReference type="PROSITE" id="PS50075">
    <property type="entry name" value="CARRIER"/>
    <property type="match status" value="1"/>
</dbReference>
<evidence type="ECO:0000256" key="1">
    <source>
        <dbReference type="ARBA" id="ARBA00001957"/>
    </source>
</evidence>
<reference evidence="5 8" key="3">
    <citation type="submission" date="2017-11" db="EMBL/GenBank/DDBJ databases">
        <title>Complete genome sequence of Serratia sp. ATCC 39006 LacA.</title>
        <authorList>
            <person name="Hampton H.G."/>
            <person name="Jackson S.A."/>
            <person name="Jauregui R."/>
            <person name="Poulter G.T.M."/>
            <person name="Salmond G.P.C."/>
            <person name="Fineran P.C."/>
        </authorList>
    </citation>
    <scope>NUCLEOTIDE SEQUENCE [LARGE SCALE GENOMIC DNA]</scope>
    <source>
        <strain evidence="5 8">ATCC 39006</strain>
    </source>
</reference>
<dbReference type="Gene3D" id="2.30.38.10">
    <property type="entry name" value="Luciferase, Domain 3"/>
    <property type="match status" value="1"/>
</dbReference>
<dbReference type="FunFam" id="1.10.1200.10:FF:000005">
    <property type="entry name" value="Nonribosomal peptide synthetase 1"/>
    <property type="match status" value="1"/>
</dbReference>
<dbReference type="Gene3D" id="3.30.300.30">
    <property type="match status" value="1"/>
</dbReference>
<dbReference type="Pfam" id="PF00550">
    <property type="entry name" value="PP-binding"/>
    <property type="match status" value="1"/>
</dbReference>
<dbReference type="FunFam" id="2.30.38.10:FF:000001">
    <property type="entry name" value="Non-ribosomal peptide synthetase PvdI"/>
    <property type="match status" value="1"/>
</dbReference>
<keyword evidence="7" id="KW-1185">Reference proteome</keyword>
<name>A0A2I5TJS6_SERS3</name>
<dbReference type="Gene3D" id="3.30.559.30">
    <property type="entry name" value="Nonribosomal peptide synthetase, condensation domain"/>
    <property type="match status" value="1"/>
</dbReference>
<dbReference type="FunFam" id="3.40.50.980:FF:000001">
    <property type="entry name" value="Non-ribosomal peptide synthetase"/>
    <property type="match status" value="1"/>
</dbReference>
<dbReference type="GO" id="GO:0003824">
    <property type="term" value="F:catalytic activity"/>
    <property type="evidence" value="ECO:0007669"/>
    <property type="project" value="InterPro"/>
</dbReference>
<protein>
    <submittedName>
        <fullName evidence="6">Non-ribosomal peptide synthetase</fullName>
    </submittedName>
</protein>
<dbReference type="InterPro" id="IPR036736">
    <property type="entry name" value="ACP-like_sf"/>
</dbReference>
<dbReference type="InterPro" id="IPR009081">
    <property type="entry name" value="PP-bd_ACP"/>
</dbReference>
<dbReference type="CDD" id="cd12116">
    <property type="entry name" value="A_NRPS_Ta1_like"/>
    <property type="match status" value="1"/>
</dbReference>
<reference evidence="6" key="4">
    <citation type="submission" date="2017-11" db="EMBL/GenBank/DDBJ databases">
        <title>Complete genome sequence of Serratia sp. ATCC 39006.</title>
        <authorList>
            <person name="Hampton H.G."/>
            <person name="Jackson S.A."/>
            <person name="Jauregui R."/>
            <person name="Poulter G.T.M."/>
            <person name="Salmond G.P.C."/>
            <person name="Fineran P.C."/>
        </authorList>
    </citation>
    <scope>NUCLEOTIDE SEQUENCE</scope>
    <source>
        <strain evidence="6">ATCC 39006</strain>
    </source>
</reference>
<dbReference type="EMBL" id="CP025084">
    <property type="protein sequence ID" value="AUH04824.1"/>
    <property type="molecule type" value="Genomic_DNA"/>
</dbReference>
<dbReference type="InterPro" id="IPR025110">
    <property type="entry name" value="AMP-bd_C"/>
</dbReference>
<reference evidence="6" key="2">
    <citation type="submission" date="2013-09" db="EMBL/GenBank/DDBJ databases">
        <authorList>
            <person name="Wang G."/>
            <person name="Yang Y."/>
            <person name="Su Y."/>
        </authorList>
    </citation>
    <scope>NUCLEOTIDE SEQUENCE</scope>
    <source>
        <strain evidence="6">ATCC 39006</strain>
    </source>
</reference>